<protein>
    <recommendedName>
        <fullName evidence="10">Addiction module toxin, HicA family</fullName>
    </recommendedName>
</protein>
<evidence type="ECO:0000256" key="4">
    <source>
        <dbReference type="ARBA" id="ARBA00022759"/>
    </source>
</evidence>
<dbReference type="Gene3D" id="3.30.920.30">
    <property type="entry name" value="Hypothetical protein"/>
    <property type="match status" value="1"/>
</dbReference>
<sequence>MSERWPSSKAGKVFRALIKIGWEIKRHKSSSHIVLERVGYTNYVWAFSNNDELGSKMLSRIAKHTGLRVEDL</sequence>
<dbReference type="GO" id="GO:0003729">
    <property type="term" value="F:mRNA binding"/>
    <property type="evidence" value="ECO:0007669"/>
    <property type="project" value="InterPro"/>
</dbReference>
<keyword evidence="7" id="KW-0346">Stress response</keyword>
<organism evidence="8 9">
    <name type="scientific">Candidatus Nomurabacteria bacterium RIFCSPHIGHO2_01_FULL_40_24b</name>
    <dbReference type="NCBI Taxonomy" id="1801739"/>
    <lineage>
        <taxon>Bacteria</taxon>
        <taxon>Candidatus Nomuraibacteriota</taxon>
    </lineage>
</organism>
<comment type="similarity">
    <text evidence="1">Belongs to the HicA mRNA interferase family.</text>
</comment>
<evidence type="ECO:0000256" key="3">
    <source>
        <dbReference type="ARBA" id="ARBA00022722"/>
    </source>
</evidence>
<evidence type="ECO:0000256" key="6">
    <source>
        <dbReference type="ARBA" id="ARBA00022884"/>
    </source>
</evidence>
<evidence type="ECO:0000313" key="8">
    <source>
        <dbReference type="EMBL" id="OGI66296.1"/>
    </source>
</evidence>
<dbReference type="GO" id="GO:0004519">
    <property type="term" value="F:endonuclease activity"/>
    <property type="evidence" value="ECO:0007669"/>
    <property type="project" value="UniProtKB-KW"/>
</dbReference>
<keyword evidence="6" id="KW-0694">RNA-binding</keyword>
<dbReference type="EMBL" id="MFTP01000002">
    <property type="protein sequence ID" value="OGI66296.1"/>
    <property type="molecule type" value="Genomic_DNA"/>
</dbReference>
<dbReference type="SUPFAM" id="SSF54786">
    <property type="entry name" value="YcfA/nrd intein domain"/>
    <property type="match status" value="1"/>
</dbReference>
<keyword evidence="4" id="KW-0255">Endonuclease</keyword>
<name>A0A1F6V9V1_9BACT</name>
<reference evidence="8 9" key="1">
    <citation type="journal article" date="2016" name="Nat. Commun.">
        <title>Thousands of microbial genomes shed light on interconnected biogeochemical processes in an aquifer system.</title>
        <authorList>
            <person name="Anantharaman K."/>
            <person name="Brown C.T."/>
            <person name="Hug L.A."/>
            <person name="Sharon I."/>
            <person name="Castelle C.J."/>
            <person name="Probst A.J."/>
            <person name="Thomas B.C."/>
            <person name="Singh A."/>
            <person name="Wilkins M.J."/>
            <person name="Karaoz U."/>
            <person name="Brodie E.L."/>
            <person name="Williams K.H."/>
            <person name="Hubbard S.S."/>
            <person name="Banfield J.F."/>
        </authorList>
    </citation>
    <scope>NUCLEOTIDE SEQUENCE [LARGE SCALE GENOMIC DNA]</scope>
</reference>
<accession>A0A1F6V9V1</accession>
<evidence type="ECO:0000256" key="7">
    <source>
        <dbReference type="ARBA" id="ARBA00023016"/>
    </source>
</evidence>
<evidence type="ECO:0000313" key="9">
    <source>
        <dbReference type="Proteomes" id="UP000177370"/>
    </source>
</evidence>
<evidence type="ECO:0000256" key="2">
    <source>
        <dbReference type="ARBA" id="ARBA00022649"/>
    </source>
</evidence>
<keyword evidence="2" id="KW-1277">Toxin-antitoxin system</keyword>
<dbReference type="Pfam" id="PF07927">
    <property type="entry name" value="HicA_toxin"/>
    <property type="match status" value="1"/>
</dbReference>
<dbReference type="InterPro" id="IPR038570">
    <property type="entry name" value="HicA_sf"/>
</dbReference>
<evidence type="ECO:0008006" key="10">
    <source>
        <dbReference type="Google" id="ProtNLM"/>
    </source>
</evidence>
<dbReference type="Proteomes" id="UP000177370">
    <property type="component" value="Unassembled WGS sequence"/>
</dbReference>
<evidence type="ECO:0000256" key="5">
    <source>
        <dbReference type="ARBA" id="ARBA00022801"/>
    </source>
</evidence>
<proteinExistence type="inferred from homology"/>
<keyword evidence="3" id="KW-0540">Nuclease</keyword>
<comment type="caution">
    <text evidence="8">The sequence shown here is derived from an EMBL/GenBank/DDBJ whole genome shotgun (WGS) entry which is preliminary data.</text>
</comment>
<gene>
    <name evidence="8" type="ORF">A2647_00900</name>
</gene>
<dbReference type="InterPro" id="IPR012933">
    <property type="entry name" value="HicA_mRNA_interferase"/>
</dbReference>
<evidence type="ECO:0000256" key="1">
    <source>
        <dbReference type="ARBA" id="ARBA00006620"/>
    </source>
</evidence>
<keyword evidence="5" id="KW-0378">Hydrolase</keyword>
<dbReference type="GO" id="GO:0016787">
    <property type="term" value="F:hydrolase activity"/>
    <property type="evidence" value="ECO:0007669"/>
    <property type="project" value="UniProtKB-KW"/>
</dbReference>
<dbReference type="AlphaFoldDB" id="A0A1F6V9V1"/>